<reference evidence="1" key="1">
    <citation type="submission" date="2019-04" db="EMBL/GenBank/DDBJ databases">
        <title>Evolution of Biomass-Degrading Anaerobic Consortia Revealed by Metagenomics.</title>
        <authorList>
            <person name="Peng X."/>
        </authorList>
    </citation>
    <scope>NUCLEOTIDE SEQUENCE</scope>
    <source>
        <strain evidence="1">SIG240</strain>
    </source>
</reference>
<dbReference type="Proteomes" id="UP000761380">
    <property type="component" value="Unassembled WGS sequence"/>
</dbReference>
<sequence length="282" mass="28568">MAVKNLVTKTTIDNLTAELKATFAKKSQLPTKVSDLTNDSNYQTEAQVTNAINAKIASVYKPGGTVAFADLPALAAANEGFIYNISDAFTTTADFVEGAGKKHKAGADVGIVNVGTAESPVYKYNVFANFVDLSSYMEKISGGTTAGLVKQTADGGVEDAGILADDVVTKVTGATAGNVAGLDANGKLTDTGVAADNVVTKVANATNGNLAGLNANGELTDSGVAAADVQQKLAANTFTAGNIRTTDANGFAQDGGIAATALLVDTDISDYTAEEIAALLAD</sequence>
<name>A0A927WMC8_SELRU</name>
<dbReference type="AlphaFoldDB" id="A0A927WMC8"/>
<evidence type="ECO:0000313" key="1">
    <source>
        <dbReference type="EMBL" id="MBE6091693.1"/>
    </source>
</evidence>
<organism evidence="1 2">
    <name type="scientific">Selenomonas ruminantium</name>
    <dbReference type="NCBI Taxonomy" id="971"/>
    <lineage>
        <taxon>Bacteria</taxon>
        <taxon>Bacillati</taxon>
        <taxon>Bacillota</taxon>
        <taxon>Negativicutes</taxon>
        <taxon>Selenomonadales</taxon>
        <taxon>Selenomonadaceae</taxon>
        <taxon>Selenomonas</taxon>
    </lineage>
</organism>
<accession>A0A927WMC8</accession>
<comment type="caution">
    <text evidence="1">The sequence shown here is derived from an EMBL/GenBank/DDBJ whole genome shotgun (WGS) entry which is preliminary data.</text>
</comment>
<evidence type="ECO:0000313" key="2">
    <source>
        <dbReference type="Proteomes" id="UP000761380"/>
    </source>
</evidence>
<protein>
    <recommendedName>
        <fullName evidence="3">Head fiber protein</fullName>
    </recommendedName>
</protein>
<gene>
    <name evidence="1" type="ORF">E7201_00720</name>
</gene>
<evidence type="ECO:0008006" key="3">
    <source>
        <dbReference type="Google" id="ProtNLM"/>
    </source>
</evidence>
<dbReference type="EMBL" id="SVBY01000003">
    <property type="protein sequence ID" value="MBE6091693.1"/>
    <property type="molecule type" value="Genomic_DNA"/>
</dbReference>
<proteinExistence type="predicted"/>